<dbReference type="EMBL" id="KQ986792">
    <property type="protein sequence ID" value="KZV58336.1"/>
    <property type="molecule type" value="Genomic_DNA"/>
</dbReference>
<feature type="compositionally biased region" description="Low complexity" evidence="1">
    <location>
        <begin position="484"/>
        <end position="499"/>
    </location>
</feature>
<protein>
    <recommendedName>
        <fullName evidence="4">Dystroglycan-like</fullName>
    </recommendedName>
</protein>
<feature type="region of interest" description="Disordered" evidence="1">
    <location>
        <begin position="705"/>
        <end position="737"/>
    </location>
</feature>
<feature type="region of interest" description="Disordered" evidence="1">
    <location>
        <begin position="468"/>
        <end position="499"/>
    </location>
</feature>
<organism evidence="2 3">
    <name type="scientific">Dorcoceras hygrometricum</name>
    <dbReference type="NCBI Taxonomy" id="472368"/>
    <lineage>
        <taxon>Eukaryota</taxon>
        <taxon>Viridiplantae</taxon>
        <taxon>Streptophyta</taxon>
        <taxon>Embryophyta</taxon>
        <taxon>Tracheophyta</taxon>
        <taxon>Spermatophyta</taxon>
        <taxon>Magnoliopsida</taxon>
        <taxon>eudicotyledons</taxon>
        <taxon>Gunneridae</taxon>
        <taxon>Pentapetalae</taxon>
        <taxon>asterids</taxon>
        <taxon>lamiids</taxon>
        <taxon>Lamiales</taxon>
        <taxon>Gesneriaceae</taxon>
        <taxon>Didymocarpoideae</taxon>
        <taxon>Trichosporeae</taxon>
        <taxon>Loxocarpinae</taxon>
        <taxon>Dorcoceras</taxon>
    </lineage>
</organism>
<reference evidence="2 3" key="1">
    <citation type="journal article" date="2015" name="Proc. Natl. Acad. Sci. U.S.A.">
        <title>The resurrection genome of Boea hygrometrica: A blueprint for survival of dehydration.</title>
        <authorList>
            <person name="Xiao L."/>
            <person name="Yang G."/>
            <person name="Zhang L."/>
            <person name="Yang X."/>
            <person name="Zhao S."/>
            <person name="Ji Z."/>
            <person name="Zhou Q."/>
            <person name="Hu M."/>
            <person name="Wang Y."/>
            <person name="Chen M."/>
            <person name="Xu Y."/>
            <person name="Jin H."/>
            <person name="Xiao X."/>
            <person name="Hu G."/>
            <person name="Bao F."/>
            <person name="Hu Y."/>
            <person name="Wan P."/>
            <person name="Li L."/>
            <person name="Deng X."/>
            <person name="Kuang T."/>
            <person name="Xiang C."/>
            <person name="Zhu J.K."/>
            <person name="Oliver M.J."/>
            <person name="He Y."/>
        </authorList>
    </citation>
    <scope>NUCLEOTIDE SEQUENCE [LARGE SCALE GENOMIC DNA]</scope>
    <source>
        <strain evidence="3">cv. XS01</strain>
    </source>
</reference>
<feature type="region of interest" description="Disordered" evidence="1">
    <location>
        <begin position="656"/>
        <end position="689"/>
    </location>
</feature>
<evidence type="ECO:0008006" key="4">
    <source>
        <dbReference type="Google" id="ProtNLM"/>
    </source>
</evidence>
<feature type="compositionally biased region" description="Basic residues" evidence="1">
    <location>
        <begin position="721"/>
        <end position="737"/>
    </location>
</feature>
<sequence length="737" mass="82471">MEDTDLVQMFESLIATGLKNFLGCPAVFNEDALTEFFANSYVIEDGLVVSTVNGVSVEISEEVFAATFELPVDGLTDLSEVPKNLVFDARSLFSISKEQELRIASITEATTGDADAAIEQVLAQLDLVIQDSDVERSYRIETWSCQCLMTQGQYQKLVVAKPFVLIRLVRNLLAASTVLRSTCPLTILMQISEDMMLPSVTAAEITKIRLGESINIHEVQERDLYYASLPRISIHDKGKEILEKDDPVRGNLARETVELICGDVDFLVQLRDRVMKDVVEFFHSFSLNKLTDLDSLKALKAKESLMLKWAETDSLEMAKKLPKSVFEEVLVPHCYLIEPVQYWGAAPSLIKTWGWARVCTEIIRYSMFGSLRPVCREIVVYNLGVERIPDYLLSDFQRGLCTDTFVGFFSGSSVQTDSEIELSSSDGDTVYRFPPPILQDIDSFEEYLQFDLGPVVSTNSLEEQLYCVESPESTPPIPQRHESSSSSSDSQMNFDTTDFPLDDTTEAQTSLPAATVEAIDDLRSFILQRIDDSNSAILSKLHTLERGLRDALHDQDDNARKLNNSVCQDAQTISDVQKIHLNDVKKIVLAQGVTAGADSLEIKKAINAVDAKILLLDGQVATIRSKHLEFQERISADLLGLSTQIGDLVDYIRSGDAKKGEGSSSRRPLPTPVHHSEGTGDAVRLTEPTQADIDNENRAILKRMRNEDSLRAERERDRARRERRLSRSGAYKRRRGF</sequence>
<keyword evidence="3" id="KW-1185">Reference proteome</keyword>
<accession>A0A2Z7DEK9</accession>
<dbReference type="AlphaFoldDB" id="A0A2Z7DEK9"/>
<evidence type="ECO:0000256" key="1">
    <source>
        <dbReference type="SAM" id="MobiDB-lite"/>
    </source>
</evidence>
<dbReference type="Proteomes" id="UP000250235">
    <property type="component" value="Unassembled WGS sequence"/>
</dbReference>
<proteinExistence type="predicted"/>
<evidence type="ECO:0000313" key="2">
    <source>
        <dbReference type="EMBL" id="KZV58336.1"/>
    </source>
</evidence>
<feature type="compositionally biased region" description="Basic and acidic residues" evidence="1">
    <location>
        <begin position="705"/>
        <end position="720"/>
    </location>
</feature>
<gene>
    <name evidence="2" type="ORF">F511_34165</name>
</gene>
<name>A0A2Z7DEK9_9LAMI</name>
<evidence type="ECO:0000313" key="3">
    <source>
        <dbReference type="Proteomes" id="UP000250235"/>
    </source>
</evidence>